<evidence type="ECO:0000256" key="1">
    <source>
        <dbReference type="SAM" id="Phobius"/>
    </source>
</evidence>
<dbReference type="EMBL" id="JACHNF010000001">
    <property type="protein sequence ID" value="MBB5978480.1"/>
    <property type="molecule type" value="Genomic_DNA"/>
</dbReference>
<organism evidence="2 3">
    <name type="scientific">Kribbella solani</name>
    <dbReference type="NCBI Taxonomy" id="236067"/>
    <lineage>
        <taxon>Bacteria</taxon>
        <taxon>Bacillati</taxon>
        <taxon>Actinomycetota</taxon>
        <taxon>Actinomycetes</taxon>
        <taxon>Propionibacteriales</taxon>
        <taxon>Kribbellaceae</taxon>
        <taxon>Kribbella</taxon>
    </lineage>
</organism>
<accession>A0A841DP71</accession>
<protein>
    <recommendedName>
        <fullName evidence="4">Histidine kinase</fullName>
    </recommendedName>
</protein>
<proteinExistence type="predicted"/>
<evidence type="ECO:0008006" key="4">
    <source>
        <dbReference type="Google" id="ProtNLM"/>
    </source>
</evidence>
<dbReference type="Proteomes" id="UP000558997">
    <property type="component" value="Unassembled WGS sequence"/>
</dbReference>
<dbReference type="RefSeq" id="WP_184832885.1">
    <property type="nucleotide sequence ID" value="NZ_BAAAVN010000004.1"/>
</dbReference>
<keyword evidence="1" id="KW-0472">Membrane</keyword>
<evidence type="ECO:0000313" key="2">
    <source>
        <dbReference type="EMBL" id="MBB5978480.1"/>
    </source>
</evidence>
<comment type="caution">
    <text evidence="2">The sequence shown here is derived from an EMBL/GenBank/DDBJ whole genome shotgun (WGS) entry which is preliminary data.</text>
</comment>
<gene>
    <name evidence="2" type="ORF">HDA44_001821</name>
</gene>
<name>A0A841DP71_9ACTN</name>
<dbReference type="AlphaFoldDB" id="A0A841DP71"/>
<sequence>MTNPAWSPVLPAPRDPWFRLHPRTALAVAIALSAGVLSLTVFTGKPGDDYFFLYVFPVALIAITFGSRAGTVAGLSAVALVIGWVALRDVSLSAGGWGARVVPLVMLGLLLGRASDRQRQAEAERRQLEAGALLHQEAIEINDSLVQGMAAARWSLEAGQLEAGLKILDATLGEAQELVSDLIRRAGMSRHSGP</sequence>
<keyword evidence="1" id="KW-0812">Transmembrane</keyword>
<feature type="transmembrane region" description="Helical" evidence="1">
    <location>
        <begin position="20"/>
        <end position="39"/>
    </location>
</feature>
<keyword evidence="3" id="KW-1185">Reference proteome</keyword>
<reference evidence="2 3" key="1">
    <citation type="submission" date="2020-08" db="EMBL/GenBank/DDBJ databases">
        <title>Sequencing the genomes of 1000 actinobacteria strains.</title>
        <authorList>
            <person name="Klenk H.-P."/>
        </authorList>
    </citation>
    <scope>NUCLEOTIDE SEQUENCE [LARGE SCALE GENOMIC DNA]</scope>
    <source>
        <strain evidence="2 3">DSM 17294</strain>
    </source>
</reference>
<feature type="transmembrane region" description="Helical" evidence="1">
    <location>
        <begin position="51"/>
        <end position="84"/>
    </location>
</feature>
<evidence type="ECO:0000313" key="3">
    <source>
        <dbReference type="Proteomes" id="UP000558997"/>
    </source>
</evidence>
<feature type="transmembrane region" description="Helical" evidence="1">
    <location>
        <begin position="90"/>
        <end position="111"/>
    </location>
</feature>
<keyword evidence="1" id="KW-1133">Transmembrane helix</keyword>